<dbReference type="PROSITE" id="PS51379">
    <property type="entry name" value="4FE4S_FER_2"/>
    <property type="match status" value="2"/>
</dbReference>
<dbReference type="FunFam" id="1.20.1440.230:FF:000001">
    <property type="entry name" value="Mitochondrial NADH dehydrogenase flavoprotein 1"/>
    <property type="match status" value="1"/>
</dbReference>
<dbReference type="Gene3D" id="3.10.20.600">
    <property type="match status" value="1"/>
</dbReference>
<dbReference type="InterPro" id="IPR019575">
    <property type="entry name" value="Nuop51_4Fe4S-bd"/>
</dbReference>
<sequence>MVDRLKNRDELITLRKNLVAQHKDGNKKLISLCSGSGCGAYGTASVYDSLVAELKKAGLSDQVEVRLTGCHGFCEKGPIMVIHPEGIFYPQVKPDMIPDIVEMTLKNGEIVEKFLFKDPVSKKKIIHEKDIPFYKLQKRVIFGRNQMIDPTNVLHYIAEDGYKGLEKALFEMEPQQIIQEIKGAGLRGRGGGGFPTGIKWASCAKHDGDRYVICNADEGDPGAYMDRSLLEGNPHSIIEGMLIAAVAMQSHNGFVYVRHEYPLAVKNLNIALKSAREIGLLGKNILGSGFDFDIKVSRGGGSFVCGESTALMASLEGKPGRPRAKYVHTVEKGFRESPSSLNNVETYANVPHIINNGAEWYASMGTEGSKGTKIFSLVGNVVNTGLVEVPMGTNLRTIIYDIGGGIPKKKKFKAVQSGGPSGGCIPEQFLDVPVDFDELVKIGSMMGSGGMIVMDQDTCMVDVARYFLDFLKEESCGQCNPCREGIKQMLDVLTRICAGHGKEGDIELLEELGAMVQKFSLCGLGTSSPNPVLTTLMYFRHEYEAHIKDKKCPAGVCKPLFHYEIVDGTCTGCGLCARKCPQDAITGAKKETHVLDQDKCIKCGICYDACKFNAIAIR</sequence>
<evidence type="ECO:0000256" key="3">
    <source>
        <dbReference type="ARBA" id="ARBA00022723"/>
    </source>
</evidence>
<dbReference type="Pfam" id="PF12838">
    <property type="entry name" value="Fer4_7"/>
    <property type="match status" value="1"/>
</dbReference>
<protein>
    <submittedName>
        <fullName evidence="7">NADH-quinone oxidoreductase subunit F</fullName>
    </submittedName>
</protein>
<dbReference type="CDD" id="cd02980">
    <property type="entry name" value="TRX_Fd_family"/>
    <property type="match status" value="1"/>
</dbReference>
<dbReference type="SUPFAM" id="SSF142019">
    <property type="entry name" value="Nqo1 FMN-binding domain-like"/>
    <property type="match status" value="1"/>
</dbReference>
<dbReference type="AlphaFoldDB" id="A0A1M6BMP4"/>
<keyword evidence="5" id="KW-0411">Iron-sulfur</keyword>
<keyword evidence="4" id="KW-0408">Iron</keyword>
<evidence type="ECO:0000256" key="1">
    <source>
        <dbReference type="ARBA" id="ARBA00007523"/>
    </source>
</evidence>
<dbReference type="InterPro" id="IPR037225">
    <property type="entry name" value="Nuo51_FMN-bd_sf"/>
</dbReference>
<dbReference type="Gene3D" id="1.20.1440.230">
    <property type="entry name" value="NADH-ubiquinone oxidoreductase 51kDa subunit, iron-sulphur binding domain"/>
    <property type="match status" value="1"/>
</dbReference>
<dbReference type="PROSITE" id="PS00645">
    <property type="entry name" value="COMPLEX1_51K_2"/>
    <property type="match status" value="1"/>
</dbReference>
<comment type="similarity">
    <text evidence="1">Belongs to the complex I 51 kDa subunit family.</text>
</comment>
<name>A0A1M6BMP4_9BACT</name>
<dbReference type="SMART" id="SM00928">
    <property type="entry name" value="NADH_4Fe-4S"/>
    <property type="match status" value="1"/>
</dbReference>
<dbReference type="Gene3D" id="3.40.30.10">
    <property type="entry name" value="Glutaredoxin"/>
    <property type="match status" value="1"/>
</dbReference>
<keyword evidence="2" id="KW-0004">4Fe-4S</keyword>
<dbReference type="InterPro" id="IPR017896">
    <property type="entry name" value="4Fe4S_Fe-S-bd"/>
</dbReference>
<dbReference type="InterPro" id="IPR001949">
    <property type="entry name" value="NADH-UbQ_OxRdtase_51kDa_CS"/>
</dbReference>
<dbReference type="InterPro" id="IPR037207">
    <property type="entry name" value="Nuop51_4Fe4S-bd_sf"/>
</dbReference>
<dbReference type="SUPFAM" id="SSF140490">
    <property type="entry name" value="Nqo1C-terminal domain-like"/>
    <property type="match status" value="1"/>
</dbReference>
<dbReference type="SUPFAM" id="SSF54862">
    <property type="entry name" value="4Fe-4S ferredoxins"/>
    <property type="match status" value="1"/>
</dbReference>
<dbReference type="PANTHER" id="PTHR43578:SF3">
    <property type="entry name" value="NADH-QUINONE OXIDOREDUCTASE SUBUNIT F"/>
    <property type="match status" value="1"/>
</dbReference>
<dbReference type="Proteomes" id="UP000183994">
    <property type="component" value="Unassembled WGS sequence"/>
</dbReference>
<dbReference type="SUPFAM" id="SSF52833">
    <property type="entry name" value="Thioredoxin-like"/>
    <property type="match status" value="1"/>
</dbReference>
<dbReference type="SUPFAM" id="SSF142984">
    <property type="entry name" value="Nqo1 middle domain-like"/>
    <property type="match status" value="1"/>
</dbReference>
<evidence type="ECO:0000256" key="5">
    <source>
        <dbReference type="ARBA" id="ARBA00023014"/>
    </source>
</evidence>
<keyword evidence="8" id="KW-1185">Reference proteome</keyword>
<dbReference type="GO" id="GO:0046872">
    <property type="term" value="F:metal ion binding"/>
    <property type="evidence" value="ECO:0007669"/>
    <property type="project" value="UniProtKB-KW"/>
</dbReference>
<evidence type="ECO:0000256" key="4">
    <source>
        <dbReference type="ARBA" id="ARBA00023004"/>
    </source>
</evidence>
<gene>
    <name evidence="7" type="ORF">SAMN02745216_00025</name>
</gene>
<accession>A0A1M6BMP4</accession>
<dbReference type="FunFam" id="3.40.50.11540:FF:000001">
    <property type="entry name" value="NADH dehydrogenase [ubiquinone] flavoprotein 1, mitochondrial"/>
    <property type="match status" value="1"/>
</dbReference>
<evidence type="ECO:0000313" key="8">
    <source>
        <dbReference type="Proteomes" id="UP000183994"/>
    </source>
</evidence>
<evidence type="ECO:0000256" key="2">
    <source>
        <dbReference type="ARBA" id="ARBA00022485"/>
    </source>
</evidence>
<dbReference type="GO" id="GO:0051539">
    <property type="term" value="F:4 iron, 4 sulfur cluster binding"/>
    <property type="evidence" value="ECO:0007669"/>
    <property type="project" value="UniProtKB-KW"/>
</dbReference>
<dbReference type="Pfam" id="PF10589">
    <property type="entry name" value="NADH_4Fe-4S"/>
    <property type="match status" value="1"/>
</dbReference>
<dbReference type="Pfam" id="PF01512">
    <property type="entry name" value="Complex1_51K"/>
    <property type="match status" value="1"/>
</dbReference>
<dbReference type="InterPro" id="IPR011538">
    <property type="entry name" value="Nuo51_FMN-bd"/>
</dbReference>
<proteinExistence type="inferred from homology"/>
<dbReference type="GO" id="GO:0010181">
    <property type="term" value="F:FMN binding"/>
    <property type="evidence" value="ECO:0007669"/>
    <property type="project" value="InterPro"/>
</dbReference>
<dbReference type="InterPro" id="IPR036249">
    <property type="entry name" value="Thioredoxin-like_sf"/>
</dbReference>
<dbReference type="STRING" id="1121393.SAMN02745216_00025"/>
<dbReference type="GO" id="GO:0008137">
    <property type="term" value="F:NADH dehydrogenase (ubiquinone) activity"/>
    <property type="evidence" value="ECO:0007669"/>
    <property type="project" value="InterPro"/>
</dbReference>
<reference evidence="8" key="1">
    <citation type="submission" date="2016-11" db="EMBL/GenBank/DDBJ databases">
        <authorList>
            <person name="Varghese N."/>
            <person name="Submissions S."/>
        </authorList>
    </citation>
    <scope>NUCLEOTIDE SEQUENCE [LARGE SCALE GENOMIC DNA]</scope>
    <source>
        <strain evidence="8">DSM 16219</strain>
    </source>
</reference>
<keyword evidence="3" id="KW-0479">Metal-binding</keyword>
<organism evidence="7 8">
    <name type="scientific">Desulfatibacillum alkenivorans DSM 16219</name>
    <dbReference type="NCBI Taxonomy" id="1121393"/>
    <lineage>
        <taxon>Bacteria</taxon>
        <taxon>Pseudomonadati</taxon>
        <taxon>Thermodesulfobacteriota</taxon>
        <taxon>Desulfobacteria</taxon>
        <taxon>Desulfobacterales</taxon>
        <taxon>Desulfatibacillaceae</taxon>
        <taxon>Desulfatibacillum</taxon>
    </lineage>
</organism>
<dbReference type="Gene3D" id="6.10.250.1450">
    <property type="match status" value="1"/>
</dbReference>
<dbReference type="Gene3D" id="3.30.70.20">
    <property type="match status" value="1"/>
</dbReference>
<feature type="domain" description="4Fe-4S ferredoxin-type" evidence="6">
    <location>
        <begin position="591"/>
        <end position="618"/>
    </location>
</feature>
<evidence type="ECO:0000259" key="6">
    <source>
        <dbReference type="PROSITE" id="PS51379"/>
    </source>
</evidence>
<evidence type="ECO:0000313" key="7">
    <source>
        <dbReference type="EMBL" id="SHI49927.1"/>
    </source>
</evidence>
<dbReference type="EMBL" id="FQZU01000001">
    <property type="protein sequence ID" value="SHI49927.1"/>
    <property type="molecule type" value="Genomic_DNA"/>
</dbReference>
<dbReference type="Gene3D" id="3.40.50.11540">
    <property type="entry name" value="NADH-ubiquinone oxidoreductase 51kDa subunit"/>
    <property type="match status" value="1"/>
</dbReference>
<feature type="domain" description="4Fe-4S ferredoxin-type" evidence="6">
    <location>
        <begin position="561"/>
        <end position="590"/>
    </location>
</feature>
<dbReference type="RefSeq" id="WP_073471715.1">
    <property type="nucleotide sequence ID" value="NZ_FQZU01000001.1"/>
</dbReference>
<dbReference type="OrthoDB" id="9805533at2"/>
<dbReference type="PANTHER" id="PTHR43578">
    <property type="entry name" value="NADH-QUINONE OXIDOREDUCTASE SUBUNIT F"/>
    <property type="match status" value="1"/>
</dbReference>